<keyword evidence="5 7" id="KW-1133">Transmembrane helix</keyword>
<dbReference type="Proteomes" id="UP000317893">
    <property type="component" value="Unassembled WGS sequence"/>
</dbReference>
<dbReference type="AlphaFoldDB" id="A0A542DWA3"/>
<evidence type="ECO:0000256" key="2">
    <source>
        <dbReference type="ARBA" id="ARBA00011006"/>
    </source>
</evidence>
<feature type="transmembrane region" description="Helical" evidence="7">
    <location>
        <begin position="6"/>
        <end position="23"/>
    </location>
</feature>
<sequence length="90" mass="9035">MISSIIGAIIVGAIIGALGRLILPGKQNISLVATIVIGIIASLIGGVILGATAYRNANGGIPWLAWIVGAILAAIGITLYGRMTGRGSRV</sequence>
<dbReference type="PANTHER" id="PTHR33884">
    <property type="entry name" value="UPF0410 PROTEIN YMGE"/>
    <property type="match status" value="1"/>
</dbReference>
<feature type="transmembrane region" description="Helical" evidence="7">
    <location>
        <begin position="60"/>
        <end position="80"/>
    </location>
</feature>
<gene>
    <name evidence="8" type="ORF">FB458_0395</name>
</gene>
<keyword evidence="9" id="KW-1185">Reference proteome</keyword>
<comment type="caution">
    <text evidence="8">The sequence shown here is derived from an EMBL/GenBank/DDBJ whole genome shotgun (WGS) entry which is preliminary data.</text>
</comment>
<dbReference type="InterPro" id="IPR007341">
    <property type="entry name" value="Transgly_assoc"/>
</dbReference>
<keyword evidence="6 7" id="KW-0472">Membrane</keyword>
<feature type="transmembrane region" description="Helical" evidence="7">
    <location>
        <begin position="30"/>
        <end position="54"/>
    </location>
</feature>
<dbReference type="GO" id="GO:0005886">
    <property type="term" value="C:plasma membrane"/>
    <property type="evidence" value="ECO:0007669"/>
    <property type="project" value="UniProtKB-SubCell"/>
</dbReference>
<evidence type="ECO:0000256" key="7">
    <source>
        <dbReference type="SAM" id="Phobius"/>
    </source>
</evidence>
<keyword evidence="4 7" id="KW-0812">Transmembrane</keyword>
<protein>
    <recommendedName>
        <fullName evidence="10">Membrane protein YeaQ/YmgE (Transglycosylase-associated protein family)</fullName>
    </recommendedName>
</protein>
<organism evidence="8 9">
    <name type="scientific">Lapillicoccus jejuensis</name>
    <dbReference type="NCBI Taxonomy" id="402171"/>
    <lineage>
        <taxon>Bacteria</taxon>
        <taxon>Bacillati</taxon>
        <taxon>Actinomycetota</taxon>
        <taxon>Actinomycetes</taxon>
        <taxon>Micrococcales</taxon>
        <taxon>Intrasporangiaceae</taxon>
        <taxon>Lapillicoccus</taxon>
    </lineage>
</organism>
<evidence type="ECO:0000256" key="3">
    <source>
        <dbReference type="ARBA" id="ARBA00022475"/>
    </source>
</evidence>
<accession>A0A542DWA3</accession>
<evidence type="ECO:0000313" key="8">
    <source>
        <dbReference type="EMBL" id="TQJ07335.1"/>
    </source>
</evidence>
<comment type="similarity">
    <text evidence="2">Belongs to the UPF0410 family.</text>
</comment>
<evidence type="ECO:0008006" key="10">
    <source>
        <dbReference type="Google" id="ProtNLM"/>
    </source>
</evidence>
<reference evidence="8 9" key="1">
    <citation type="submission" date="2019-06" db="EMBL/GenBank/DDBJ databases">
        <title>Sequencing the genomes of 1000 actinobacteria strains.</title>
        <authorList>
            <person name="Klenk H.-P."/>
        </authorList>
    </citation>
    <scope>NUCLEOTIDE SEQUENCE [LARGE SCALE GENOMIC DNA]</scope>
    <source>
        <strain evidence="8 9">DSM 18607</strain>
    </source>
</reference>
<proteinExistence type="inferred from homology"/>
<evidence type="ECO:0000256" key="6">
    <source>
        <dbReference type="ARBA" id="ARBA00023136"/>
    </source>
</evidence>
<dbReference type="EMBL" id="VFMN01000001">
    <property type="protein sequence ID" value="TQJ07335.1"/>
    <property type="molecule type" value="Genomic_DNA"/>
</dbReference>
<dbReference type="RefSeq" id="WP_141846285.1">
    <property type="nucleotide sequence ID" value="NZ_BAAAPR010000006.1"/>
</dbReference>
<dbReference type="PANTHER" id="PTHR33884:SF3">
    <property type="entry name" value="UPF0410 PROTEIN YMGE"/>
    <property type="match status" value="1"/>
</dbReference>
<dbReference type="OrthoDB" id="5197368at2"/>
<name>A0A542DWA3_9MICO</name>
<evidence type="ECO:0000256" key="4">
    <source>
        <dbReference type="ARBA" id="ARBA00022692"/>
    </source>
</evidence>
<evidence type="ECO:0000313" key="9">
    <source>
        <dbReference type="Proteomes" id="UP000317893"/>
    </source>
</evidence>
<comment type="subcellular location">
    <subcellularLocation>
        <location evidence="1">Cell membrane</location>
        <topology evidence="1">Multi-pass membrane protein</topology>
    </subcellularLocation>
</comment>
<evidence type="ECO:0000256" key="5">
    <source>
        <dbReference type="ARBA" id="ARBA00022989"/>
    </source>
</evidence>
<keyword evidence="3" id="KW-1003">Cell membrane</keyword>
<evidence type="ECO:0000256" key="1">
    <source>
        <dbReference type="ARBA" id="ARBA00004651"/>
    </source>
</evidence>